<gene>
    <name evidence="1" type="ORF">PILCRDRAFT_826621</name>
</gene>
<evidence type="ECO:0000313" key="2">
    <source>
        <dbReference type="Proteomes" id="UP000054166"/>
    </source>
</evidence>
<proteinExistence type="predicted"/>
<dbReference type="EMBL" id="KN833038">
    <property type="protein sequence ID" value="KIM76092.1"/>
    <property type="molecule type" value="Genomic_DNA"/>
</dbReference>
<reference evidence="1 2" key="1">
    <citation type="submission" date="2014-04" db="EMBL/GenBank/DDBJ databases">
        <authorList>
            <consortium name="DOE Joint Genome Institute"/>
            <person name="Kuo A."/>
            <person name="Tarkka M."/>
            <person name="Buscot F."/>
            <person name="Kohler A."/>
            <person name="Nagy L.G."/>
            <person name="Floudas D."/>
            <person name="Copeland A."/>
            <person name="Barry K.W."/>
            <person name="Cichocki N."/>
            <person name="Veneault-Fourrey C."/>
            <person name="LaButti K."/>
            <person name="Lindquist E.A."/>
            <person name="Lipzen A."/>
            <person name="Lundell T."/>
            <person name="Morin E."/>
            <person name="Murat C."/>
            <person name="Sun H."/>
            <person name="Tunlid A."/>
            <person name="Henrissat B."/>
            <person name="Grigoriev I.V."/>
            <person name="Hibbett D.S."/>
            <person name="Martin F."/>
            <person name="Nordberg H.P."/>
            <person name="Cantor M.N."/>
            <person name="Hua S.X."/>
        </authorList>
    </citation>
    <scope>NUCLEOTIDE SEQUENCE [LARGE SCALE GENOMIC DNA]</scope>
    <source>
        <strain evidence="1 2">F 1598</strain>
    </source>
</reference>
<dbReference type="Proteomes" id="UP000054166">
    <property type="component" value="Unassembled WGS sequence"/>
</dbReference>
<keyword evidence="2" id="KW-1185">Reference proteome</keyword>
<dbReference type="AlphaFoldDB" id="A0A0C3BFM3"/>
<reference evidence="2" key="2">
    <citation type="submission" date="2015-01" db="EMBL/GenBank/DDBJ databases">
        <title>Evolutionary Origins and Diversification of the Mycorrhizal Mutualists.</title>
        <authorList>
            <consortium name="DOE Joint Genome Institute"/>
            <consortium name="Mycorrhizal Genomics Consortium"/>
            <person name="Kohler A."/>
            <person name="Kuo A."/>
            <person name="Nagy L.G."/>
            <person name="Floudas D."/>
            <person name="Copeland A."/>
            <person name="Barry K.W."/>
            <person name="Cichocki N."/>
            <person name="Veneault-Fourrey C."/>
            <person name="LaButti K."/>
            <person name="Lindquist E.A."/>
            <person name="Lipzen A."/>
            <person name="Lundell T."/>
            <person name="Morin E."/>
            <person name="Murat C."/>
            <person name="Riley R."/>
            <person name="Ohm R."/>
            <person name="Sun H."/>
            <person name="Tunlid A."/>
            <person name="Henrissat B."/>
            <person name="Grigoriev I.V."/>
            <person name="Hibbett D.S."/>
            <person name="Martin F."/>
        </authorList>
    </citation>
    <scope>NUCLEOTIDE SEQUENCE [LARGE SCALE GENOMIC DNA]</scope>
    <source>
        <strain evidence="2">F 1598</strain>
    </source>
</reference>
<accession>A0A0C3BFM3</accession>
<organism evidence="1 2">
    <name type="scientific">Piloderma croceum (strain F 1598)</name>
    <dbReference type="NCBI Taxonomy" id="765440"/>
    <lineage>
        <taxon>Eukaryota</taxon>
        <taxon>Fungi</taxon>
        <taxon>Dikarya</taxon>
        <taxon>Basidiomycota</taxon>
        <taxon>Agaricomycotina</taxon>
        <taxon>Agaricomycetes</taxon>
        <taxon>Agaricomycetidae</taxon>
        <taxon>Atheliales</taxon>
        <taxon>Atheliaceae</taxon>
        <taxon>Piloderma</taxon>
    </lineage>
</organism>
<dbReference type="OrthoDB" id="2610860at2759"/>
<dbReference type="InParanoid" id="A0A0C3BFM3"/>
<evidence type="ECO:0000313" key="1">
    <source>
        <dbReference type="EMBL" id="KIM76092.1"/>
    </source>
</evidence>
<dbReference type="HOGENOM" id="CLU_081165_0_0_1"/>
<name>A0A0C3BFM3_PILCF</name>
<protein>
    <submittedName>
        <fullName evidence="1">Uncharacterized protein</fullName>
    </submittedName>
</protein>
<sequence length="313" mass="35599">MSAKNGLNIIDGLHPITDQLYPGTRSDHRRERMPSFLLDVSHHNSLKYKVGRSFCSSYRHNVRNLERPWYGPWCQILTDLTEQFDNMIVIPQFPLWHIPREDDSEDEKESSDNGVDGVDELDCLQMDEDNGSEHGDGDGVGNITADSIITVADGNAAELFPDFVIIHLLAKHLPANHPHFRRLGGIQITHQCCSVIVENKKAPSRKLRGGVLRRAVDALLDSAQEQLGTQCYQLFMQYPNTLSTIAIAAAGDHWTFRKVHRFEIPRAIGDTLDFSEWERLKWPQYATISSPESDERFREIHEILDSKPPLHLA</sequence>